<dbReference type="PRINTS" id="PR00019">
    <property type="entry name" value="LEURICHRPT"/>
</dbReference>
<dbReference type="GO" id="GO:0016020">
    <property type="term" value="C:membrane"/>
    <property type="evidence" value="ECO:0007669"/>
    <property type="project" value="UniProtKB-SubCell"/>
</dbReference>
<proteinExistence type="predicted"/>
<evidence type="ECO:0000313" key="7">
    <source>
        <dbReference type="Proteomes" id="UP000036987"/>
    </source>
</evidence>
<keyword evidence="6" id="KW-0808">Transferase</keyword>
<keyword evidence="3" id="KW-0472">Membrane</keyword>
<dbReference type="Gene3D" id="3.80.10.10">
    <property type="entry name" value="Ribonuclease Inhibitor"/>
    <property type="match status" value="1"/>
</dbReference>
<dbReference type="PANTHER" id="PTHR45631">
    <property type="entry name" value="OS07G0107800 PROTEIN-RELATED"/>
    <property type="match status" value="1"/>
</dbReference>
<evidence type="ECO:0000256" key="3">
    <source>
        <dbReference type="SAM" id="Phobius"/>
    </source>
</evidence>
<dbReference type="Gene3D" id="2.60.120.430">
    <property type="entry name" value="Galactose-binding lectin"/>
    <property type="match status" value="1"/>
</dbReference>
<feature type="signal peptide" evidence="4">
    <location>
        <begin position="1"/>
        <end position="30"/>
    </location>
</feature>
<dbReference type="InterPro" id="IPR032675">
    <property type="entry name" value="LRR_dom_sf"/>
</dbReference>
<dbReference type="AlphaFoldDB" id="A0A0K9NYE0"/>
<evidence type="ECO:0000256" key="1">
    <source>
        <dbReference type="ARBA" id="ARBA00004167"/>
    </source>
</evidence>
<protein>
    <submittedName>
        <fullName evidence="6">Leucine-rich repeat receptor-like protein kinase</fullName>
    </submittedName>
</protein>
<keyword evidence="7" id="KW-1185">Reference proteome</keyword>
<accession>A0A0K9NYE0</accession>
<evidence type="ECO:0000256" key="2">
    <source>
        <dbReference type="SAM" id="MobiDB-lite"/>
    </source>
</evidence>
<evidence type="ECO:0000256" key="4">
    <source>
        <dbReference type="SAM" id="SignalP"/>
    </source>
</evidence>
<feature type="compositionally biased region" description="Basic and acidic residues" evidence="2">
    <location>
        <begin position="637"/>
        <end position="646"/>
    </location>
</feature>
<dbReference type="Pfam" id="PF00560">
    <property type="entry name" value="LRR_1"/>
    <property type="match status" value="3"/>
</dbReference>
<keyword evidence="3" id="KW-1133">Transmembrane helix</keyword>
<feature type="compositionally biased region" description="Basic residues" evidence="2">
    <location>
        <begin position="619"/>
        <end position="630"/>
    </location>
</feature>
<dbReference type="GO" id="GO:0016301">
    <property type="term" value="F:kinase activity"/>
    <property type="evidence" value="ECO:0007669"/>
    <property type="project" value="UniProtKB-KW"/>
</dbReference>
<keyword evidence="4" id="KW-0732">Signal</keyword>
<evidence type="ECO:0000313" key="6">
    <source>
        <dbReference type="EMBL" id="KMZ61708.1"/>
    </source>
</evidence>
<name>A0A0K9NYE0_ZOSMR</name>
<reference evidence="7" key="1">
    <citation type="journal article" date="2016" name="Nature">
        <title>The genome of the seagrass Zostera marina reveals angiosperm adaptation to the sea.</title>
        <authorList>
            <person name="Olsen J.L."/>
            <person name="Rouze P."/>
            <person name="Verhelst B."/>
            <person name="Lin Y.-C."/>
            <person name="Bayer T."/>
            <person name="Collen J."/>
            <person name="Dattolo E."/>
            <person name="De Paoli E."/>
            <person name="Dittami S."/>
            <person name="Maumus F."/>
            <person name="Michel G."/>
            <person name="Kersting A."/>
            <person name="Lauritano C."/>
            <person name="Lohaus R."/>
            <person name="Toepel M."/>
            <person name="Tonon T."/>
            <person name="Vanneste K."/>
            <person name="Amirebrahimi M."/>
            <person name="Brakel J."/>
            <person name="Bostroem C."/>
            <person name="Chovatia M."/>
            <person name="Grimwood J."/>
            <person name="Jenkins J.W."/>
            <person name="Jueterbock A."/>
            <person name="Mraz A."/>
            <person name="Stam W.T."/>
            <person name="Tice H."/>
            <person name="Bornberg-Bauer E."/>
            <person name="Green P.J."/>
            <person name="Pearson G.A."/>
            <person name="Procaccini G."/>
            <person name="Duarte C.M."/>
            <person name="Schmutz J."/>
            <person name="Reusch T.B.H."/>
            <person name="Van de Peer Y."/>
        </authorList>
    </citation>
    <scope>NUCLEOTIDE SEQUENCE [LARGE SCALE GENOMIC DNA]</scope>
    <source>
        <strain evidence="7">cv. Finnish</strain>
    </source>
</reference>
<feature type="domain" description="Malectin-like" evidence="5">
    <location>
        <begin position="42"/>
        <end position="379"/>
    </location>
</feature>
<dbReference type="OMA" id="NHDDEQA"/>
<gene>
    <name evidence="6" type="ORF">ZOSMA_506G00080</name>
</gene>
<dbReference type="STRING" id="29655.A0A0K9NYE0"/>
<dbReference type="SUPFAM" id="SSF52058">
    <property type="entry name" value="L domain-like"/>
    <property type="match status" value="1"/>
</dbReference>
<keyword evidence="3" id="KW-0812">Transmembrane</keyword>
<dbReference type="EMBL" id="LFYR01001445">
    <property type="protein sequence ID" value="KMZ61708.1"/>
    <property type="molecule type" value="Genomic_DNA"/>
</dbReference>
<evidence type="ECO:0000259" key="5">
    <source>
        <dbReference type="Pfam" id="PF12819"/>
    </source>
</evidence>
<feature type="chain" id="PRO_5005527271" evidence="4">
    <location>
        <begin position="31"/>
        <end position="646"/>
    </location>
</feature>
<feature type="region of interest" description="Disordered" evidence="2">
    <location>
        <begin position="614"/>
        <end position="646"/>
    </location>
</feature>
<feature type="transmembrane region" description="Helical" evidence="3">
    <location>
        <begin position="560"/>
        <end position="582"/>
    </location>
</feature>
<dbReference type="PANTHER" id="PTHR45631:SF181">
    <property type="entry name" value="RECEPTOR-LIKE PROTEIN 4"/>
    <property type="match status" value="1"/>
</dbReference>
<keyword evidence="6" id="KW-0418">Kinase</keyword>
<dbReference type="Pfam" id="PF12819">
    <property type="entry name" value="Malectin_like"/>
    <property type="match status" value="1"/>
</dbReference>
<comment type="caution">
    <text evidence="6">The sequence shown here is derived from an EMBL/GenBank/DDBJ whole genome shotgun (WGS) entry which is preliminary data.</text>
</comment>
<keyword evidence="6" id="KW-0675">Receptor</keyword>
<dbReference type="FunFam" id="3.80.10.10:FF:000135">
    <property type="entry name" value="Putative LRR receptor-like serine/threonine-protein kinase"/>
    <property type="match status" value="1"/>
</dbReference>
<dbReference type="InterPro" id="IPR001611">
    <property type="entry name" value="Leu-rich_rpt"/>
</dbReference>
<dbReference type="Proteomes" id="UP000036987">
    <property type="component" value="Unassembled WGS sequence"/>
</dbReference>
<dbReference type="OrthoDB" id="1060944at2759"/>
<dbReference type="InterPro" id="IPR024788">
    <property type="entry name" value="Malectin-like_Carb-bd_dom"/>
</dbReference>
<organism evidence="6 7">
    <name type="scientific">Zostera marina</name>
    <name type="common">Eelgrass</name>
    <dbReference type="NCBI Taxonomy" id="29655"/>
    <lineage>
        <taxon>Eukaryota</taxon>
        <taxon>Viridiplantae</taxon>
        <taxon>Streptophyta</taxon>
        <taxon>Embryophyta</taxon>
        <taxon>Tracheophyta</taxon>
        <taxon>Spermatophyta</taxon>
        <taxon>Magnoliopsida</taxon>
        <taxon>Liliopsida</taxon>
        <taxon>Zosteraceae</taxon>
        <taxon>Zostera</taxon>
    </lineage>
</organism>
<comment type="subcellular location">
    <subcellularLocation>
        <location evidence="1">Membrane</location>
        <topology evidence="1">Single-pass membrane protein</topology>
    </subcellularLocation>
</comment>
<sequence length="646" mass="71624">MLMPRCCGSGSKPRLLLLLVVVVLVVVSVAESNKGDPYNLRISCGARYDTRTPSSTTLWSRDFGYTGGKIADAARTSFIVPPLPTLRYFPLSEGSKNCYSVNYIRRGRYQVRFFFAVIKADNDMTGSKIQKVEPLFDISIEGTPIYSMKPGWSSDDDQAFVEAIVFIEGGSISSCFHSSGHGDPAILTVEILQMDDNAYKSDPTTILRTAKRLSCGNGKPAFDMDYNGNHWGGDRLWFPIKTFGQNSDKSISTESDIVRATVSPNFYPEQIYQSAISSTNADPNLSFQMEIEPKYNYSIWLHFSEIYPSVTTVGSRVFDVLVNGDTLFTSVDIIRMTGKTNAALVLQKTYEATGKALMITLRPKNGSHAIINAIEIFQIIPMESKTIREEVKALQNLKKALGLPLRIGWNGDPCVPQQYPWTGVDCEYNHKTKSWVIDGIGLNNQALRGVLPNSLFKLRHLLKLNLSGNDIQGAIPYSLGIISTLEVLDLSYNKLNGSIPESFGRLTKLKILNLNENSLSGKVPASLGARLVHRASFNFTDNTGLCGIPGLPSCGPHLSIGAKIGIVVAALFLIIICVICCWKRNQNIARVQKMTATSHAPYAKARTHFNRDVQMTTSKQKHQQHLHQHHGYNQPRSPEREPRLLP</sequence>